<feature type="transmembrane region" description="Helical" evidence="10">
    <location>
        <begin position="49"/>
        <end position="70"/>
    </location>
</feature>
<organism evidence="13 14">
    <name type="scientific">Glossina morsitans morsitans</name>
    <name type="common">Savannah tsetse fly</name>
    <dbReference type="NCBI Taxonomy" id="37546"/>
    <lineage>
        <taxon>Eukaryota</taxon>
        <taxon>Metazoa</taxon>
        <taxon>Ecdysozoa</taxon>
        <taxon>Arthropoda</taxon>
        <taxon>Hexapoda</taxon>
        <taxon>Insecta</taxon>
        <taxon>Pterygota</taxon>
        <taxon>Neoptera</taxon>
        <taxon>Endopterygota</taxon>
        <taxon>Diptera</taxon>
        <taxon>Brachycera</taxon>
        <taxon>Muscomorpha</taxon>
        <taxon>Hippoboscoidea</taxon>
        <taxon>Glossinidae</taxon>
        <taxon>Glossina</taxon>
    </lineage>
</organism>
<name>A0A1B0GB18_GLOMM</name>
<evidence type="ECO:0000256" key="10">
    <source>
        <dbReference type="SAM" id="Phobius"/>
    </source>
</evidence>
<dbReference type="GO" id="GO:0046872">
    <property type="term" value="F:metal ion binding"/>
    <property type="evidence" value="ECO:0007669"/>
    <property type="project" value="UniProtKB-KW"/>
</dbReference>
<sequence>MSPEIVPCNVEEDATYTHHSDDAASVRINTRSPRINQRKWPLDLSILKFKYILVVVTCISLGAALTVLIMHNIQSDDDCAITGLKYKNYKICLTERCVQTAFHLMEGMNTSVNPCEDFYQYACGNWKKEHRIPEADTSTSTFKLLGSKILDTLKAALEEPIASEDNYAIIKAKEFYRSCVNTGTCLSEDSLKFEINERLSCFIYSAEIRKNAEDRLKKILKSLGGWPVIEDNWRLSSRTIEEILGILHREYNVPVLLELHVGVDDKNSSAHILRLDQPPLPLYSRDVYLNSDAEKARRAYHKYMTETAVLLGANRSTAAQDFEEVLQFEIQLANATTPKADRRDLGSIYKKFNLIDFQEKFPELNWAIYLQTFLGPNIRLRLKGEFVVYGIEYVTELAKLISRTDGRVLHNCVLWRLVRTVVVFLLDEYKNNLFEFHRALVGTRGEVSRWGQCIMWTNRNLGLAVGALFIKDNFDPKSKEIAFDMIRTIREAFNELLDENDWMDNPTRAVAKEKANAMNQLVGYPDVLTNVTALENVYKHLTIVADDFMENVWNILRWEVEKNLLLLSQPVEKKIVPFNPTAINAYYDFHKNDIGRQFDKDGNMMQWWNNATIEAFRARTQCIIDQYSNYKVAEVDMHLNGRITQGENIADNGGLKQAFRAYKKWVKQNGPEPLLPGLNLKHEQIFFVNFAQMWCESERPESLMLGMAIANHPPGDLRVRGSLSNSKDFAEAYQCKPDGDKSKEGHPKDLVKKEPKKTSSLLTSFKTTQGTKGTPIELVRDYIRINSDPTKSICVYEVRFVLNIDSKCLRLQYLNEHSVKFGGTKTFDGVILYLPILLNDELTTITKTLNYVRFDPASSIVLPQHQLEVWPGYVTAVDEHEGGLLLCCNVSHRLLCQKTIAKTFLEIFRRKPKNFQETAKKALLAVITRYEEISVAEMLETENNKLIDNGYIPKGQGEVKLTAKRQTPALMEASETSAPKVTNDNGTTNCKYSTVVYVNDENHIGNTSSVRIHSNSVHENRGKWLLKKRFLKLKYIILAVASIIFGALLGALTVHYTNTDTICYTTESKFKHNNICLTEECVRSASHLLDAMDITVNPCEDFFQYACGTWNKKHVIPEDKSSISTFEVLADNLQIILKDILEEPTSGDDNQATIKAKTFYKSCMDIPQIRKFGEERLKEILKSLGGWPVIESDWQLPKMTIEELLGELRRKYSESVLVELYVGADDKNSSAHILQIDQLSLALPSRDYYLKSSSENALKAYHKYMTKTAMLLGAKPEIVEHELDQVLQFEIQLANATLPEADRHDTSAIYNKISLIAIQAQFPELNWTRFLQESLGPNINLQPDEELVVYAMSYLTKMCKLLNQTDRRILHNYALWRLVMSVMAHMVDEYQQERFEFRRILLGIQSERDRWGQCVEWTNKKLGMAVGALFIKNNFDQKSKEIALEMIRTIREAFNELLAENHWMDDETRAVAKEKADTMNERIGYPEILTNVNELEKEYLNLTIIPDNYMENILNILHWETEKNMELLRQPVDKEKWTTEPAVVNAFYNPNKNDIGRQFDKDGNMMQWWNNATIEAFRGRTQCIIDQYSKYKVDEVGQYMNGRMTQGENIADNGGLKQAFRAYKKWVRQHGPELLLPGLNLTHDQLFFLNYAQIWCGSMRPEDALTKIRSSVHSPGSIRVLGPLSNSKDFAEAYQCTPDSPMNPIEKCSVW</sequence>
<evidence type="ECO:0000256" key="5">
    <source>
        <dbReference type="ARBA" id="ARBA00022723"/>
    </source>
</evidence>
<evidence type="ECO:0000256" key="3">
    <source>
        <dbReference type="ARBA" id="ARBA00007357"/>
    </source>
</evidence>
<dbReference type="Gene3D" id="3.40.390.10">
    <property type="entry name" value="Collagenase (Catalytic Domain)"/>
    <property type="match status" value="2"/>
</dbReference>
<comment type="similarity">
    <text evidence="3">Belongs to the peptidase M13 family.</text>
</comment>
<evidence type="ECO:0000313" key="13">
    <source>
        <dbReference type="EnsemblMetazoa" id="GMOY010502-PA"/>
    </source>
</evidence>
<feature type="domain" description="Peptidase M13 C-terminal" evidence="11">
    <location>
        <begin position="593"/>
        <end position="739"/>
    </location>
</feature>
<evidence type="ECO:0000256" key="7">
    <source>
        <dbReference type="ARBA" id="ARBA00022833"/>
    </source>
</evidence>
<feature type="domain" description="Peptidase M13 N-terminal" evidence="12">
    <location>
        <begin position="114"/>
        <end position="525"/>
    </location>
</feature>
<keyword evidence="10" id="KW-0472">Membrane</keyword>
<protein>
    <submittedName>
        <fullName evidence="13">Uncharacterized protein</fullName>
    </submittedName>
</protein>
<dbReference type="InterPro" id="IPR018497">
    <property type="entry name" value="Peptidase_M13_C"/>
</dbReference>
<keyword evidence="8" id="KW-0482">Metalloprotease</keyword>
<dbReference type="Pfam" id="PF05649">
    <property type="entry name" value="Peptidase_M13_N"/>
    <property type="match status" value="2"/>
</dbReference>
<dbReference type="Proteomes" id="UP000092444">
    <property type="component" value="Unassembled WGS sequence"/>
</dbReference>
<dbReference type="InterPro" id="IPR008753">
    <property type="entry name" value="Peptidase_M13_N"/>
</dbReference>
<keyword evidence="7" id="KW-0862">Zinc</keyword>
<keyword evidence="14" id="KW-1185">Reference proteome</keyword>
<dbReference type="GO" id="GO:0016485">
    <property type="term" value="P:protein processing"/>
    <property type="evidence" value="ECO:0007669"/>
    <property type="project" value="TreeGrafter"/>
</dbReference>
<accession>A0A1B0GB18</accession>
<evidence type="ECO:0000259" key="11">
    <source>
        <dbReference type="Pfam" id="PF01431"/>
    </source>
</evidence>
<dbReference type="InterPro" id="IPR042089">
    <property type="entry name" value="Peptidase_M13_dom_2"/>
</dbReference>
<dbReference type="Gene3D" id="1.10.1380.10">
    <property type="entry name" value="Neutral endopeptidase , domain2"/>
    <property type="match status" value="2"/>
</dbReference>
<dbReference type="SUPFAM" id="SSF101690">
    <property type="entry name" value="PAZ domain"/>
    <property type="match status" value="1"/>
</dbReference>
<dbReference type="PROSITE" id="PS51885">
    <property type="entry name" value="NEPRILYSIN"/>
    <property type="match status" value="2"/>
</dbReference>
<keyword evidence="6" id="KW-0378">Hydrolase</keyword>
<feature type="region of interest" description="Disordered" evidence="9">
    <location>
        <begin position="733"/>
        <end position="762"/>
    </location>
</feature>
<proteinExistence type="inferred from homology"/>
<dbReference type="InterPro" id="IPR036085">
    <property type="entry name" value="PAZ_dom_sf"/>
</dbReference>
<dbReference type="EMBL" id="CCAG010006530">
    <property type="status" value="NOT_ANNOTATED_CDS"/>
    <property type="molecule type" value="Genomic_DNA"/>
</dbReference>
<dbReference type="GO" id="GO:0005886">
    <property type="term" value="C:plasma membrane"/>
    <property type="evidence" value="ECO:0007669"/>
    <property type="project" value="UniProtKB-SubCell"/>
</dbReference>
<comment type="subcellular location">
    <subcellularLocation>
        <location evidence="2">Cell membrane</location>
        <topology evidence="2">Single-pass type II membrane protein</topology>
    </subcellularLocation>
</comment>
<dbReference type="EnsemblMetazoa" id="GMOY010502-RA">
    <property type="protein sequence ID" value="GMOY010502-PA"/>
    <property type="gene ID" value="GMOY010502"/>
</dbReference>
<dbReference type="PANTHER" id="PTHR11733:SF241">
    <property type="entry name" value="GH26575P-RELATED"/>
    <property type="match status" value="1"/>
</dbReference>
<keyword evidence="5" id="KW-0479">Metal-binding</keyword>
<evidence type="ECO:0000256" key="1">
    <source>
        <dbReference type="ARBA" id="ARBA00001947"/>
    </source>
</evidence>
<keyword evidence="10" id="KW-0812">Transmembrane</keyword>
<comment type="cofactor">
    <cofactor evidence="1">
        <name>Zn(2+)</name>
        <dbReference type="ChEBI" id="CHEBI:29105"/>
    </cofactor>
</comment>
<evidence type="ECO:0000256" key="9">
    <source>
        <dbReference type="SAM" id="MobiDB-lite"/>
    </source>
</evidence>
<feature type="domain" description="Peptidase M13 C-terminal" evidence="11">
    <location>
        <begin position="1554"/>
        <end position="1710"/>
    </location>
</feature>
<dbReference type="Pfam" id="PF23278">
    <property type="entry name" value="Piwi_N"/>
    <property type="match status" value="1"/>
</dbReference>
<dbReference type="InterPro" id="IPR024079">
    <property type="entry name" value="MetalloPept_cat_dom_sf"/>
</dbReference>
<evidence type="ECO:0000259" key="12">
    <source>
        <dbReference type="Pfam" id="PF05649"/>
    </source>
</evidence>
<evidence type="ECO:0000256" key="4">
    <source>
        <dbReference type="ARBA" id="ARBA00022670"/>
    </source>
</evidence>
<dbReference type="CDD" id="cd08662">
    <property type="entry name" value="M13"/>
    <property type="match status" value="2"/>
</dbReference>
<feature type="domain" description="Peptidase M13 N-terminal" evidence="12">
    <location>
        <begin position="1098"/>
        <end position="1486"/>
    </location>
</feature>
<dbReference type="PhylomeDB" id="A0A1B0GB18"/>
<dbReference type="PANTHER" id="PTHR11733">
    <property type="entry name" value="ZINC METALLOPROTEASE FAMILY M13 NEPRILYSIN-RELATED"/>
    <property type="match status" value="1"/>
</dbReference>
<dbReference type="GO" id="GO:0004222">
    <property type="term" value="F:metalloendopeptidase activity"/>
    <property type="evidence" value="ECO:0007669"/>
    <property type="project" value="InterPro"/>
</dbReference>
<dbReference type="STRING" id="37546.A0A1B0GB18"/>
<keyword evidence="10" id="KW-1133">Transmembrane helix</keyword>
<evidence type="ECO:0000256" key="2">
    <source>
        <dbReference type="ARBA" id="ARBA00004401"/>
    </source>
</evidence>
<evidence type="ECO:0000256" key="8">
    <source>
        <dbReference type="ARBA" id="ARBA00023049"/>
    </source>
</evidence>
<dbReference type="EMBL" id="CCAG010006529">
    <property type="status" value="NOT_ANNOTATED_CDS"/>
    <property type="molecule type" value="Genomic_DNA"/>
</dbReference>
<reference evidence="13" key="1">
    <citation type="submission" date="2020-05" db="UniProtKB">
        <authorList>
            <consortium name="EnsemblMetazoa"/>
        </authorList>
    </citation>
    <scope>IDENTIFICATION</scope>
    <source>
        <strain evidence="13">Yale</strain>
    </source>
</reference>
<feature type="compositionally biased region" description="Basic and acidic residues" evidence="9">
    <location>
        <begin position="737"/>
        <end position="757"/>
    </location>
</feature>
<dbReference type="PRINTS" id="PR00786">
    <property type="entry name" value="NEPRILYSIN"/>
</dbReference>
<evidence type="ECO:0000313" key="14">
    <source>
        <dbReference type="Proteomes" id="UP000092444"/>
    </source>
</evidence>
<dbReference type="VEuPathDB" id="VectorBase:GMOY010502"/>
<dbReference type="InterPro" id="IPR000718">
    <property type="entry name" value="Peptidase_M13"/>
</dbReference>
<dbReference type="Pfam" id="PF01431">
    <property type="entry name" value="Peptidase_M13"/>
    <property type="match status" value="2"/>
</dbReference>
<dbReference type="SUPFAM" id="SSF55486">
    <property type="entry name" value="Metalloproteases ('zincins'), catalytic domain"/>
    <property type="match status" value="2"/>
</dbReference>
<evidence type="ECO:0000256" key="6">
    <source>
        <dbReference type="ARBA" id="ARBA00022801"/>
    </source>
</evidence>
<keyword evidence="4" id="KW-0645">Protease</keyword>